<keyword evidence="4" id="KW-1185">Reference proteome</keyword>
<reference evidence="3 4" key="1">
    <citation type="submission" date="2019-02" db="EMBL/GenBank/DDBJ databases">
        <title>Draft Genome Sequence of the Prevotella sp. BCRC 81118, Isolated from Human Feces.</title>
        <authorList>
            <person name="Huang C.-H."/>
        </authorList>
    </citation>
    <scope>NUCLEOTIDE SEQUENCE [LARGE SCALE GENOMIC DNA]</scope>
    <source>
        <strain evidence="3 4">BCRC 81118</strain>
    </source>
</reference>
<evidence type="ECO:0000313" key="3">
    <source>
        <dbReference type="EMBL" id="TFH84110.1"/>
    </source>
</evidence>
<name>A0A4Y8VUE2_9BACT</name>
<gene>
    <name evidence="3" type="ORF">EXN75_03225</name>
</gene>
<keyword evidence="3" id="KW-0378">Hydrolase</keyword>
<dbReference type="AlphaFoldDB" id="A0A4Y8VUE2"/>
<keyword evidence="1" id="KW-0732">Signal</keyword>
<comment type="caution">
    <text evidence="3">The sequence shown here is derived from an EMBL/GenBank/DDBJ whole genome shotgun (WGS) entry which is preliminary data.</text>
</comment>
<proteinExistence type="predicted"/>
<dbReference type="OrthoDB" id="1067689at2"/>
<protein>
    <submittedName>
        <fullName evidence="3">SGNH/GDSL hydrolase family protein</fullName>
    </submittedName>
</protein>
<feature type="chain" id="PRO_5021434296" evidence="1">
    <location>
        <begin position="22"/>
        <end position="266"/>
    </location>
</feature>
<dbReference type="InterPro" id="IPR013830">
    <property type="entry name" value="SGNH_hydro"/>
</dbReference>
<dbReference type="CDD" id="cd00229">
    <property type="entry name" value="SGNH_hydrolase"/>
    <property type="match status" value="1"/>
</dbReference>
<dbReference type="EMBL" id="SGVY01000005">
    <property type="protein sequence ID" value="TFH84110.1"/>
    <property type="molecule type" value="Genomic_DNA"/>
</dbReference>
<evidence type="ECO:0000256" key="1">
    <source>
        <dbReference type="SAM" id="SignalP"/>
    </source>
</evidence>
<feature type="signal peptide" evidence="1">
    <location>
        <begin position="1"/>
        <end position="21"/>
    </location>
</feature>
<dbReference type="InterPro" id="IPR036514">
    <property type="entry name" value="SGNH_hydro_sf"/>
</dbReference>
<accession>A0A4Y8VUE2</accession>
<dbReference type="Gene3D" id="3.40.50.1110">
    <property type="entry name" value="SGNH hydrolase"/>
    <property type="match status" value="1"/>
</dbReference>
<evidence type="ECO:0000259" key="2">
    <source>
        <dbReference type="Pfam" id="PF13472"/>
    </source>
</evidence>
<feature type="domain" description="SGNH hydrolase-type esterase" evidence="2">
    <location>
        <begin position="31"/>
        <end position="250"/>
    </location>
</feature>
<sequence>MKIKLFLGILMVIGFMTNISAANHSHLHVVLLGDSNTFIGGDDCDKDRGWSKWFKERFSPSTCKSYARSGATWTNCSKTKINTEEYSEKLTDNNVIFNQVLRLIQATKEGKEPQPDLIMIMAGTNDAWFKSSRPQLFSKTPQQVFSATSNTVLSKPIHQVTSLAESVRYSCEKIKEAFPDAQIVLITPMQIGKPGVTGIHKIGDIIEECGHYMSLSVIRLDYEGTIQGAKEINNRIFTTDGVHTNSKGAKRNGYFIANQLESLLLY</sequence>
<organism evidence="3 4">
    <name type="scientific">Segatella hominis</name>
    <dbReference type="NCBI Taxonomy" id="2518605"/>
    <lineage>
        <taxon>Bacteria</taxon>
        <taxon>Pseudomonadati</taxon>
        <taxon>Bacteroidota</taxon>
        <taxon>Bacteroidia</taxon>
        <taxon>Bacteroidales</taxon>
        <taxon>Prevotellaceae</taxon>
        <taxon>Segatella</taxon>
    </lineage>
</organism>
<dbReference type="Pfam" id="PF13472">
    <property type="entry name" value="Lipase_GDSL_2"/>
    <property type="match status" value="1"/>
</dbReference>
<dbReference type="Proteomes" id="UP000297872">
    <property type="component" value="Unassembled WGS sequence"/>
</dbReference>
<dbReference type="GO" id="GO:0016788">
    <property type="term" value="F:hydrolase activity, acting on ester bonds"/>
    <property type="evidence" value="ECO:0007669"/>
    <property type="project" value="UniProtKB-ARBA"/>
</dbReference>
<dbReference type="SUPFAM" id="SSF52266">
    <property type="entry name" value="SGNH hydrolase"/>
    <property type="match status" value="1"/>
</dbReference>
<evidence type="ECO:0000313" key="4">
    <source>
        <dbReference type="Proteomes" id="UP000297872"/>
    </source>
</evidence>